<dbReference type="InterPro" id="IPR001242">
    <property type="entry name" value="Condensation_dom"/>
</dbReference>
<keyword evidence="4" id="KW-0677">Repeat</keyword>
<evidence type="ECO:0000313" key="7">
    <source>
        <dbReference type="Proteomes" id="UP000007437"/>
    </source>
</evidence>
<dbReference type="Gene3D" id="2.30.38.10">
    <property type="entry name" value="Luciferase, Domain 3"/>
    <property type="match status" value="1"/>
</dbReference>
<protein>
    <submittedName>
        <fullName evidence="6">Non-ribosomal peptide synthetase modules</fullName>
        <ecNumber evidence="6">6.3.2.-</ecNumber>
    </submittedName>
</protein>
<dbReference type="PROSITE" id="PS00455">
    <property type="entry name" value="AMP_BINDING"/>
    <property type="match status" value="2"/>
</dbReference>
<dbReference type="InterPro" id="IPR029063">
    <property type="entry name" value="SAM-dependent_MTases_sf"/>
</dbReference>
<dbReference type="GO" id="GO:0005737">
    <property type="term" value="C:cytoplasm"/>
    <property type="evidence" value="ECO:0007669"/>
    <property type="project" value="TreeGrafter"/>
</dbReference>
<dbReference type="Gene3D" id="3.30.300.30">
    <property type="match status" value="2"/>
</dbReference>
<dbReference type="STRING" id="882378.RBRH_02642"/>
<dbReference type="Gene3D" id="3.40.50.12780">
    <property type="entry name" value="N-terminal domain of ligase-like"/>
    <property type="match status" value="1"/>
</dbReference>
<dbReference type="Pfam" id="PF00668">
    <property type="entry name" value="Condensation"/>
    <property type="match status" value="2"/>
</dbReference>
<dbReference type="EC" id="6.3.2.-" evidence="6"/>
<dbReference type="Gene3D" id="3.30.559.30">
    <property type="entry name" value="Nonribosomal peptide synthetase, condensation domain"/>
    <property type="match status" value="2"/>
</dbReference>
<dbReference type="Gene3D" id="3.30.559.10">
    <property type="entry name" value="Chloramphenicol acetyltransferase-like domain"/>
    <property type="match status" value="2"/>
</dbReference>
<dbReference type="Pfam" id="PF13193">
    <property type="entry name" value="AMP-binding_C"/>
    <property type="match status" value="1"/>
</dbReference>
<dbReference type="Pfam" id="PF00550">
    <property type="entry name" value="PP-binding"/>
    <property type="match status" value="1"/>
</dbReference>
<dbReference type="CDD" id="cd02440">
    <property type="entry name" value="AdoMet_MTases"/>
    <property type="match status" value="1"/>
</dbReference>
<dbReference type="InterPro" id="IPR013217">
    <property type="entry name" value="Methyltransf_12"/>
</dbReference>
<dbReference type="Pfam" id="PF00501">
    <property type="entry name" value="AMP-binding"/>
    <property type="match status" value="2"/>
</dbReference>
<feature type="domain" description="Carrier" evidence="5">
    <location>
        <begin position="1382"/>
        <end position="1456"/>
    </location>
</feature>
<comment type="cofactor">
    <cofactor evidence="1">
        <name>pantetheine 4'-phosphate</name>
        <dbReference type="ChEBI" id="CHEBI:47942"/>
    </cofactor>
</comment>
<name>E5AR85_MYCRK</name>
<dbReference type="InterPro" id="IPR010071">
    <property type="entry name" value="AA_adenyl_dom"/>
</dbReference>
<dbReference type="eggNOG" id="COG1020">
    <property type="taxonomic scope" value="Bacteria"/>
</dbReference>
<gene>
    <name evidence="6" type="ordered locus">RBRH_02642</name>
</gene>
<dbReference type="CDD" id="cd19544">
    <property type="entry name" value="E-C_NRPS"/>
    <property type="match status" value="1"/>
</dbReference>
<dbReference type="KEGG" id="brh:RBRH_02642"/>
<evidence type="ECO:0000256" key="3">
    <source>
        <dbReference type="ARBA" id="ARBA00022553"/>
    </source>
</evidence>
<dbReference type="SUPFAM" id="SSF56801">
    <property type="entry name" value="Acetyl-CoA synthetase-like"/>
    <property type="match status" value="2"/>
</dbReference>
<dbReference type="HOGENOM" id="CLU_000022_0_12_4"/>
<dbReference type="Pfam" id="PF08242">
    <property type="entry name" value="Methyltransf_12"/>
    <property type="match status" value="1"/>
</dbReference>
<dbReference type="PANTHER" id="PTHR45527">
    <property type="entry name" value="NONRIBOSOMAL PEPTIDE SYNTHETASE"/>
    <property type="match status" value="1"/>
</dbReference>
<organism evidence="6 7">
    <name type="scientific">Mycetohabitans rhizoxinica (strain DSM 19002 / CIP 109453 / HKI 454)</name>
    <name type="common">Paraburkholderia rhizoxinica</name>
    <dbReference type="NCBI Taxonomy" id="882378"/>
    <lineage>
        <taxon>Bacteria</taxon>
        <taxon>Pseudomonadati</taxon>
        <taxon>Pseudomonadota</taxon>
        <taxon>Betaproteobacteria</taxon>
        <taxon>Burkholderiales</taxon>
        <taxon>Burkholderiaceae</taxon>
        <taxon>Mycetohabitans</taxon>
    </lineage>
</organism>
<dbReference type="Gene3D" id="3.40.50.150">
    <property type="entry name" value="Vaccinia Virus protein VP39"/>
    <property type="match status" value="1"/>
</dbReference>
<dbReference type="GO" id="GO:0031177">
    <property type="term" value="F:phosphopantetheine binding"/>
    <property type="evidence" value="ECO:0007669"/>
    <property type="project" value="InterPro"/>
</dbReference>
<dbReference type="InterPro" id="IPR020845">
    <property type="entry name" value="AMP-binding_CS"/>
</dbReference>
<evidence type="ECO:0000256" key="4">
    <source>
        <dbReference type="ARBA" id="ARBA00022737"/>
    </source>
</evidence>
<dbReference type="Proteomes" id="UP000007437">
    <property type="component" value="Chromosome"/>
</dbReference>
<dbReference type="FunFam" id="1.10.1200.10:FF:000005">
    <property type="entry name" value="Nonribosomal peptide synthetase 1"/>
    <property type="match status" value="1"/>
</dbReference>
<dbReference type="GO" id="GO:0009403">
    <property type="term" value="P:toxin biosynthetic process"/>
    <property type="evidence" value="ECO:0007669"/>
    <property type="project" value="UniProtKB-ARBA"/>
</dbReference>
<dbReference type="InterPro" id="IPR025110">
    <property type="entry name" value="AMP-bd_C"/>
</dbReference>
<evidence type="ECO:0000256" key="1">
    <source>
        <dbReference type="ARBA" id="ARBA00001957"/>
    </source>
</evidence>
<dbReference type="FunFam" id="3.40.50.980:FF:000001">
    <property type="entry name" value="Non-ribosomal peptide synthetase"/>
    <property type="match status" value="2"/>
</dbReference>
<dbReference type="InterPro" id="IPR000873">
    <property type="entry name" value="AMP-dep_synth/lig_dom"/>
</dbReference>
<dbReference type="PANTHER" id="PTHR45527:SF1">
    <property type="entry name" value="FATTY ACID SYNTHASE"/>
    <property type="match status" value="1"/>
</dbReference>
<dbReference type="InterPro" id="IPR006162">
    <property type="entry name" value="Ppantetheine_attach_site"/>
</dbReference>
<dbReference type="GO" id="GO:0043041">
    <property type="term" value="P:amino acid activation for nonribosomal peptide biosynthetic process"/>
    <property type="evidence" value="ECO:0007669"/>
    <property type="project" value="TreeGrafter"/>
</dbReference>
<keyword evidence="3" id="KW-0597">Phosphoprotein</keyword>
<evidence type="ECO:0000256" key="2">
    <source>
        <dbReference type="ARBA" id="ARBA00022450"/>
    </source>
</evidence>
<dbReference type="InterPro" id="IPR036736">
    <property type="entry name" value="ACP-like_sf"/>
</dbReference>
<dbReference type="OrthoDB" id="6297021at2"/>
<dbReference type="GO" id="GO:0016874">
    <property type="term" value="F:ligase activity"/>
    <property type="evidence" value="ECO:0007669"/>
    <property type="project" value="UniProtKB-KW"/>
</dbReference>
<reference evidence="6 7" key="1">
    <citation type="journal article" date="2011" name="J. Bacteriol.">
        <title>Complete genome sequence of Burkholderia rhizoxinica, an endosymbiont of Rhizopus microsporus.</title>
        <authorList>
            <person name="Lackner G."/>
            <person name="Moebius N."/>
            <person name="Partida-Martinez L."/>
            <person name="Hertweck C."/>
        </authorList>
    </citation>
    <scope>NUCLEOTIDE SEQUENCE [LARGE SCALE GENOMIC DNA]</scope>
    <source>
        <strain evidence="7">DSM 19002 / CIP 109453 / HKI 454</strain>
    </source>
</reference>
<dbReference type="Gene3D" id="1.10.1200.10">
    <property type="entry name" value="ACP-like"/>
    <property type="match status" value="1"/>
</dbReference>
<dbReference type="InterPro" id="IPR023213">
    <property type="entry name" value="CAT-like_dom_sf"/>
</dbReference>
<dbReference type="InterPro" id="IPR045851">
    <property type="entry name" value="AMP-bd_C_sf"/>
</dbReference>
<keyword evidence="2" id="KW-0596">Phosphopantetheine</keyword>
<evidence type="ECO:0000259" key="5">
    <source>
        <dbReference type="PROSITE" id="PS50075"/>
    </source>
</evidence>
<keyword evidence="6" id="KW-0436">Ligase</keyword>
<proteinExistence type="predicted"/>
<dbReference type="InterPro" id="IPR042099">
    <property type="entry name" value="ANL_N_sf"/>
</dbReference>
<dbReference type="PROSITE" id="PS00012">
    <property type="entry name" value="PHOSPHOPANTETHEINE"/>
    <property type="match status" value="1"/>
</dbReference>
<dbReference type="PROSITE" id="PS50075">
    <property type="entry name" value="CARRIER"/>
    <property type="match status" value="1"/>
</dbReference>
<dbReference type="InterPro" id="IPR020806">
    <property type="entry name" value="PKS_PP-bd"/>
</dbReference>
<sequence length="2133" mass="234632">MHSKTEKLISIDTGSHISIMPVMYPLSTAQTEIWLAQQLRPDSPVYNIAQYTMINGPIDTAVFKATLRQVMGEADSLRLHFVKNDDRLQQYIGSPAWSLPVVDFSAEADPQAAAQAWMRADAERPVNILQGPLFHYALLRTASDQVLWYQRYQAIVMDGFGMHLLTQRVAHVYSAMCKGVAPAPCPFQSLSQLLERDAQYRNAAQWARDEAYWLKRCAHWPEPVMLTTQPASAFFHDLRDTAGLAQLDSHEIATFKSSAIDLAQCVTAAMAAYLHRLTGVQDVVLGVPVTVCSSIDQCVPGRISTVLPVRLTVRPSASLLSLKDQAAQQIHQGLQHQRYSIDALRQALGLSPTQRLLSSILDFVLIDNNLPFGAYSSTSHLLANGSIESLAIAQLQSDSCMLQVDLDTSHTFGTANKFSTSQHGFLTFLTALNAEPTRPISDVDWLNAAQQQCILVEWNTTEQPVPDATLPELFEQQVERTPDATALVCVDQVLSYAGLNAQANRLAHRLIRLGVVAETPVAVLMQRSPERVVAALAILKAGGVYMPLNEQWPDSRLHTLLSEAHAPVVLTDRTLQARCDALSAHVIVVDADASLDDEPSDNPAVVCSPEQLAYLMYTSGSTGQPKGVAIVHRTVRNTALDRRLSAVRERVLMHSSHAFDVSMYELWTPLLSGGQVILVPAGELDVHMLQETIRAHQVNALWLTAGLFQVMVEGDLSYLRSVRQLTVGGDIVSSAAAQRVLEHCPALRLINGYGPTETNFTTCHLFEAPYQAQASMPIGTPLDNVTAYVLDACLRPVPVGVVGELYIAGAGVARGYVNRPGLTAERFIANPFDASGARLYRTGDLAYWRSDGTLEFIGREDQQVKIRGFRIELGEIEAVLQRHSAVAQAAVIAREDRAGDQQLVGYIVLDEAPAERDFSTEASQVEEGQKVYDTYYKDDADYAFGENFNIWKSSYDGQPIPLSDMQAWRADAVARIRELQPRRVLEIGVGTGLLLAHLAPHCEVYWGTDISAPVIEALKLQVAQHAELAARVELRTQAAHITEGLPQGYFDTIVINSVVLHFPNADYLIDVLRQAMALLAPGGALFVGDVPDLRLFECFTSAVQLYQADPSTDDYASLRRRIKQSQLARKELRLAPAFFSTLHRAIDEIAAIDIQLKHGDYHNELSRYRYDVVLRKGSVNTLPLAHAPQLHWAEATTLEAVKTHLATERPACLRIVGVPNMRVACELEATQALNNADCDLELIQHRLKTGYAQTTAPTVEDFYALGESLGYWVGVTWSEHTAPACIDVVLVQARDMACAVPTDLYLPPSSSSGQTPHAYANNPTSLDQFADIRQYVATRLPEYMVPAVFMRLDTLPLTPNGKLDRRALPAPDSTLLGQLYEAPQGELETKLAAIWAELLGVERVGRQDSFFALGGHSLLAIRMIERLRRFGLTVSVRTLFDSPTLSALAESLGQHREVTVPPNVITPNTTAITPQMLPLIDLTQADIDQIIERVPGGVANIQDIYALSPLQDGILFHHLLATEGDPYLLVFQKAFANRERLNGYLEAIQHVVERHDILRTAFLWQGLSTPAQVVWRHAPLSITELALDSAEGPVIEQLNQRFNSRVCRIDLTQAPLMHFVIAQDSDGRWLLIELVHHLIADHSALEVMHTEVQMFIEGRGKTLPSAQPFRNLVAQARLGLSEAEHARFFTDMLADVNEPTLPFNLADVHCAGTQITEAHRMLSDALNERLRAQARRLGTSLASLCHLAWAQVLARASGQQRVVFGTLLFGRMQAGDGADSAVGLFINTLPLCLDLKDNVEYSIKDTHARLAALLEHEHASLALAQRCSGMSVGTPLFSALFNYVHDDMPPVDSPMVDGVELLSVEEHTNYPLTLMVQDSKQALSLNAQVMQPLDPNRMCGYMQQALESLVDALEYAPDKPVWQLEVLPGEERNLMLQTWNATQRNYPSHLCVHQLFESQVARTPEATALVFEEQSLSYAQLNAQANRLAHQLIELGVKPDTRVAICIERSPALVVGLLAILKAGGAYVPLDPSYPSEQLAQRLVDAAPSIVLANARGRAALGDAALAPRTVLDPTALPALPDTNPSVPGLTACHLAYVIYTSGSTGTPKGVMVEHRCVVRLVINNGYVDTWDG</sequence>
<dbReference type="EMBL" id="FR687359">
    <property type="protein sequence ID" value="CBW75117.1"/>
    <property type="molecule type" value="Genomic_DNA"/>
</dbReference>
<dbReference type="InterPro" id="IPR009081">
    <property type="entry name" value="PP-bd_ACP"/>
</dbReference>
<dbReference type="FunFam" id="3.40.50.12780:FF:000012">
    <property type="entry name" value="Non-ribosomal peptide synthetase"/>
    <property type="match status" value="1"/>
</dbReference>
<dbReference type="Gene3D" id="3.40.50.980">
    <property type="match status" value="2"/>
</dbReference>
<dbReference type="SUPFAM" id="SSF47336">
    <property type="entry name" value="ACP-like"/>
    <property type="match status" value="1"/>
</dbReference>
<accession>E5AR85</accession>
<dbReference type="SUPFAM" id="SSF53335">
    <property type="entry name" value="S-adenosyl-L-methionine-dependent methyltransferases"/>
    <property type="match status" value="1"/>
</dbReference>
<dbReference type="CDD" id="cd12117">
    <property type="entry name" value="A_NRPS_Srf_like"/>
    <property type="match status" value="1"/>
</dbReference>
<dbReference type="SUPFAM" id="SSF52777">
    <property type="entry name" value="CoA-dependent acyltransferases"/>
    <property type="match status" value="4"/>
</dbReference>
<dbReference type="NCBIfam" id="TIGR01733">
    <property type="entry name" value="AA-adenyl-dom"/>
    <property type="match status" value="1"/>
</dbReference>
<dbReference type="SMART" id="SM00823">
    <property type="entry name" value="PKS_PP"/>
    <property type="match status" value="1"/>
</dbReference>
<dbReference type="FunFam" id="2.30.38.10:FF:000001">
    <property type="entry name" value="Non-ribosomal peptide synthetase PvdI"/>
    <property type="match status" value="1"/>
</dbReference>
<evidence type="ECO:0000313" key="6">
    <source>
        <dbReference type="EMBL" id="CBW75117.1"/>
    </source>
</evidence>